<organism evidence="1 2">
    <name type="scientific">Effrenium voratum</name>
    <dbReference type="NCBI Taxonomy" id="2562239"/>
    <lineage>
        <taxon>Eukaryota</taxon>
        <taxon>Sar</taxon>
        <taxon>Alveolata</taxon>
        <taxon>Dinophyceae</taxon>
        <taxon>Suessiales</taxon>
        <taxon>Symbiodiniaceae</taxon>
        <taxon>Effrenium</taxon>
    </lineage>
</organism>
<keyword evidence="2" id="KW-1185">Reference proteome</keyword>
<proteinExistence type="predicted"/>
<comment type="caution">
    <text evidence="1">The sequence shown here is derived from an EMBL/GenBank/DDBJ whole genome shotgun (WGS) entry which is preliminary data.</text>
</comment>
<dbReference type="AlphaFoldDB" id="A0AA36IGF7"/>
<accession>A0AA36IGF7</accession>
<reference evidence="1" key="1">
    <citation type="submission" date="2023-08" db="EMBL/GenBank/DDBJ databases">
        <authorList>
            <person name="Chen Y."/>
            <person name="Shah S."/>
            <person name="Dougan E. K."/>
            <person name="Thang M."/>
            <person name="Chan C."/>
        </authorList>
    </citation>
    <scope>NUCLEOTIDE SEQUENCE</scope>
</reference>
<dbReference type="EMBL" id="CAUJNA010001502">
    <property type="protein sequence ID" value="CAJ1387314.1"/>
    <property type="molecule type" value="Genomic_DNA"/>
</dbReference>
<gene>
    <name evidence="1" type="ORF">EVOR1521_LOCUS13424</name>
</gene>
<evidence type="ECO:0000313" key="2">
    <source>
        <dbReference type="Proteomes" id="UP001178507"/>
    </source>
</evidence>
<evidence type="ECO:0000313" key="1">
    <source>
        <dbReference type="EMBL" id="CAJ1387314.1"/>
    </source>
</evidence>
<name>A0AA36IGF7_9DINO</name>
<dbReference type="Proteomes" id="UP001178507">
    <property type="component" value="Unassembled WGS sequence"/>
</dbReference>
<protein>
    <submittedName>
        <fullName evidence="1">Uncharacterized protein</fullName>
    </submittedName>
</protein>
<sequence length="104" mass="11397">MRGDGFLRSTRSMQMERAVYAWQGCGTNMLQLRCQGGHTEMVLAAAVFDSNTVLERPRLACCAGSTLLTDWAACAWPQPTTRYRGNASLGTHGKLPHNVLHTST</sequence>